<feature type="region of interest" description="Disordered" evidence="1">
    <location>
        <begin position="49"/>
        <end position="71"/>
    </location>
</feature>
<sequence>MSSAASSSKTTFKGRASSVGAPTRSEDSFSSSSLPPAFHRMTLDLRHRSPIPEFLLPSGPDEETPEERQRRAFDPYHLDVSAERQTRIRDAPGLVQVLSEVPPFYRGTLEGFIGEINVTSDKHRSYEKAAAKLALDFAGDVFPSNYNGIKVPHLQVAKGSEDLLNLHWVGESNRIVSEAKSKLLACQIDLVKAQRDRTAAFLQIPALVSRAQEILGERYAKRNEEGTFRWKKPPGDDSTPEVVLDAEYKPYRNQLHSLSQDLPTIFTKVFDLKREALEKAVASFKGKAKDKASIDVIKPSKMR</sequence>
<evidence type="ECO:0000313" key="2">
    <source>
        <dbReference type="EMBL" id="KAF9789767.1"/>
    </source>
</evidence>
<keyword evidence="3" id="KW-1185">Reference proteome</keyword>
<organism evidence="2 3">
    <name type="scientific">Thelephora terrestris</name>
    <dbReference type="NCBI Taxonomy" id="56493"/>
    <lineage>
        <taxon>Eukaryota</taxon>
        <taxon>Fungi</taxon>
        <taxon>Dikarya</taxon>
        <taxon>Basidiomycota</taxon>
        <taxon>Agaricomycotina</taxon>
        <taxon>Agaricomycetes</taxon>
        <taxon>Thelephorales</taxon>
        <taxon>Thelephoraceae</taxon>
        <taxon>Thelephora</taxon>
    </lineage>
</organism>
<accession>A0A9P6HLD1</accession>
<evidence type="ECO:0000313" key="3">
    <source>
        <dbReference type="Proteomes" id="UP000736335"/>
    </source>
</evidence>
<feature type="region of interest" description="Disordered" evidence="1">
    <location>
        <begin position="1"/>
        <end position="35"/>
    </location>
</feature>
<comment type="caution">
    <text evidence="2">The sequence shown here is derived from an EMBL/GenBank/DDBJ whole genome shotgun (WGS) entry which is preliminary data.</text>
</comment>
<reference evidence="2" key="1">
    <citation type="journal article" date="2020" name="Nat. Commun.">
        <title>Large-scale genome sequencing of mycorrhizal fungi provides insights into the early evolution of symbiotic traits.</title>
        <authorList>
            <person name="Miyauchi S."/>
            <person name="Kiss E."/>
            <person name="Kuo A."/>
            <person name="Drula E."/>
            <person name="Kohler A."/>
            <person name="Sanchez-Garcia M."/>
            <person name="Morin E."/>
            <person name="Andreopoulos B."/>
            <person name="Barry K.W."/>
            <person name="Bonito G."/>
            <person name="Buee M."/>
            <person name="Carver A."/>
            <person name="Chen C."/>
            <person name="Cichocki N."/>
            <person name="Clum A."/>
            <person name="Culley D."/>
            <person name="Crous P.W."/>
            <person name="Fauchery L."/>
            <person name="Girlanda M."/>
            <person name="Hayes R.D."/>
            <person name="Keri Z."/>
            <person name="LaButti K."/>
            <person name="Lipzen A."/>
            <person name="Lombard V."/>
            <person name="Magnuson J."/>
            <person name="Maillard F."/>
            <person name="Murat C."/>
            <person name="Nolan M."/>
            <person name="Ohm R.A."/>
            <person name="Pangilinan J."/>
            <person name="Pereira M.F."/>
            <person name="Perotto S."/>
            <person name="Peter M."/>
            <person name="Pfister S."/>
            <person name="Riley R."/>
            <person name="Sitrit Y."/>
            <person name="Stielow J.B."/>
            <person name="Szollosi G."/>
            <person name="Zifcakova L."/>
            <person name="Stursova M."/>
            <person name="Spatafora J.W."/>
            <person name="Tedersoo L."/>
            <person name="Vaario L.M."/>
            <person name="Yamada A."/>
            <person name="Yan M."/>
            <person name="Wang P."/>
            <person name="Xu J."/>
            <person name="Bruns T."/>
            <person name="Baldrian P."/>
            <person name="Vilgalys R."/>
            <person name="Dunand C."/>
            <person name="Henrissat B."/>
            <person name="Grigoriev I.V."/>
            <person name="Hibbett D."/>
            <person name="Nagy L.G."/>
            <person name="Martin F.M."/>
        </authorList>
    </citation>
    <scope>NUCLEOTIDE SEQUENCE</scope>
    <source>
        <strain evidence="2">UH-Tt-Lm1</strain>
    </source>
</reference>
<dbReference type="AlphaFoldDB" id="A0A9P6HLD1"/>
<evidence type="ECO:0000256" key="1">
    <source>
        <dbReference type="SAM" id="MobiDB-lite"/>
    </source>
</evidence>
<name>A0A9P6HLD1_9AGAM</name>
<gene>
    <name evidence="2" type="ORF">BJ322DRAFT_1018350</name>
</gene>
<dbReference type="Proteomes" id="UP000736335">
    <property type="component" value="Unassembled WGS sequence"/>
</dbReference>
<protein>
    <submittedName>
        <fullName evidence="2">Uncharacterized protein</fullName>
    </submittedName>
</protein>
<dbReference type="EMBL" id="WIUZ02000003">
    <property type="protein sequence ID" value="KAF9789767.1"/>
    <property type="molecule type" value="Genomic_DNA"/>
</dbReference>
<reference evidence="2" key="2">
    <citation type="submission" date="2020-11" db="EMBL/GenBank/DDBJ databases">
        <authorList>
            <consortium name="DOE Joint Genome Institute"/>
            <person name="Kuo A."/>
            <person name="Miyauchi S."/>
            <person name="Kiss E."/>
            <person name="Drula E."/>
            <person name="Kohler A."/>
            <person name="Sanchez-Garcia M."/>
            <person name="Andreopoulos B."/>
            <person name="Barry K.W."/>
            <person name="Bonito G."/>
            <person name="Buee M."/>
            <person name="Carver A."/>
            <person name="Chen C."/>
            <person name="Cichocki N."/>
            <person name="Clum A."/>
            <person name="Culley D."/>
            <person name="Crous P.W."/>
            <person name="Fauchery L."/>
            <person name="Girlanda M."/>
            <person name="Hayes R."/>
            <person name="Keri Z."/>
            <person name="Labutti K."/>
            <person name="Lipzen A."/>
            <person name="Lombard V."/>
            <person name="Magnuson J."/>
            <person name="Maillard F."/>
            <person name="Morin E."/>
            <person name="Murat C."/>
            <person name="Nolan M."/>
            <person name="Ohm R."/>
            <person name="Pangilinan J."/>
            <person name="Pereira M."/>
            <person name="Perotto S."/>
            <person name="Peter M."/>
            <person name="Riley R."/>
            <person name="Sitrit Y."/>
            <person name="Stielow B."/>
            <person name="Szollosi G."/>
            <person name="Zifcakova L."/>
            <person name="Stursova M."/>
            <person name="Spatafora J.W."/>
            <person name="Tedersoo L."/>
            <person name="Vaario L.-M."/>
            <person name="Yamada A."/>
            <person name="Yan M."/>
            <person name="Wang P."/>
            <person name="Xu J."/>
            <person name="Bruns T."/>
            <person name="Baldrian P."/>
            <person name="Vilgalys R."/>
            <person name="Henrissat B."/>
            <person name="Grigoriev I.V."/>
            <person name="Hibbett D."/>
            <person name="Nagy L.G."/>
            <person name="Martin F.M."/>
        </authorList>
    </citation>
    <scope>NUCLEOTIDE SEQUENCE</scope>
    <source>
        <strain evidence="2">UH-Tt-Lm1</strain>
    </source>
</reference>
<proteinExistence type="predicted"/>